<organism evidence="1">
    <name type="scientific">Anguilla anguilla</name>
    <name type="common">European freshwater eel</name>
    <name type="synonym">Muraena anguilla</name>
    <dbReference type="NCBI Taxonomy" id="7936"/>
    <lineage>
        <taxon>Eukaryota</taxon>
        <taxon>Metazoa</taxon>
        <taxon>Chordata</taxon>
        <taxon>Craniata</taxon>
        <taxon>Vertebrata</taxon>
        <taxon>Euteleostomi</taxon>
        <taxon>Actinopterygii</taxon>
        <taxon>Neopterygii</taxon>
        <taxon>Teleostei</taxon>
        <taxon>Anguilliformes</taxon>
        <taxon>Anguillidae</taxon>
        <taxon>Anguilla</taxon>
    </lineage>
</organism>
<accession>A0A0E9UET8</accession>
<reference evidence="1" key="1">
    <citation type="submission" date="2014-11" db="EMBL/GenBank/DDBJ databases">
        <authorList>
            <person name="Amaro Gonzalez C."/>
        </authorList>
    </citation>
    <scope>NUCLEOTIDE SEQUENCE</scope>
</reference>
<protein>
    <submittedName>
        <fullName evidence="1">Uncharacterized protein</fullName>
    </submittedName>
</protein>
<dbReference type="EMBL" id="GBXM01044218">
    <property type="protein sequence ID" value="JAH64359.1"/>
    <property type="molecule type" value="Transcribed_RNA"/>
</dbReference>
<sequence>MRRPRVLALIWVQTGSAKRIIPVVSCTRKTISPLLSFSWTVNLGVPGDDPVHVHPLLIISRLPD</sequence>
<dbReference type="AlphaFoldDB" id="A0A0E9UET8"/>
<reference evidence="1" key="2">
    <citation type="journal article" date="2015" name="Fish Shellfish Immunol.">
        <title>Early steps in the European eel (Anguilla anguilla)-Vibrio vulnificus interaction in the gills: Role of the RtxA13 toxin.</title>
        <authorList>
            <person name="Callol A."/>
            <person name="Pajuelo D."/>
            <person name="Ebbesson L."/>
            <person name="Teles M."/>
            <person name="MacKenzie S."/>
            <person name="Amaro C."/>
        </authorList>
    </citation>
    <scope>NUCLEOTIDE SEQUENCE</scope>
</reference>
<proteinExistence type="predicted"/>
<name>A0A0E9UET8_ANGAN</name>
<evidence type="ECO:0000313" key="1">
    <source>
        <dbReference type="EMBL" id="JAH64359.1"/>
    </source>
</evidence>